<sequence>MVAVKDIVEGRESLGQAARNSGVSRCTVKDRLRKYDESGIEGLKDTHTWKRTNHPFEGWL</sequence>
<protein>
    <submittedName>
        <fullName evidence="2">Helix-turn-helix domain-containing protein</fullName>
    </submittedName>
</protein>
<dbReference type="Proteomes" id="UP000285882">
    <property type="component" value="Chromosome"/>
</dbReference>
<proteinExistence type="predicted"/>
<dbReference type="EMBL" id="CP025688">
    <property type="protein sequence ID" value="QAA21899.1"/>
    <property type="molecule type" value="Genomic_DNA"/>
</dbReference>
<keyword evidence="3" id="KW-1185">Reference proteome</keyword>
<feature type="domain" description="Insertion element IS150 protein InsJ-like helix-turn-helix" evidence="1">
    <location>
        <begin position="4"/>
        <end position="51"/>
    </location>
</feature>
<dbReference type="SUPFAM" id="SSF48295">
    <property type="entry name" value="TrpR-like"/>
    <property type="match status" value="1"/>
</dbReference>
<evidence type="ECO:0000313" key="2">
    <source>
        <dbReference type="EMBL" id="QAA21899.1"/>
    </source>
</evidence>
<dbReference type="Pfam" id="PF13518">
    <property type="entry name" value="HTH_28"/>
    <property type="match status" value="1"/>
</dbReference>
<evidence type="ECO:0000259" key="1">
    <source>
        <dbReference type="Pfam" id="PF13518"/>
    </source>
</evidence>
<name>A0ABX5Q5L5_9BACL</name>
<dbReference type="InterPro" id="IPR010921">
    <property type="entry name" value="Trp_repressor/repl_initiator"/>
</dbReference>
<accession>A0ABX5Q5L5</accession>
<gene>
    <name evidence="2" type="ORF">C0674_04315</name>
</gene>
<dbReference type="InterPro" id="IPR055247">
    <property type="entry name" value="InsJ-like_HTH"/>
</dbReference>
<organism evidence="2 3">
    <name type="scientific">Sporolactobacillus terrae</name>
    <dbReference type="NCBI Taxonomy" id="269673"/>
    <lineage>
        <taxon>Bacteria</taxon>
        <taxon>Bacillati</taxon>
        <taxon>Bacillota</taxon>
        <taxon>Bacilli</taxon>
        <taxon>Bacillales</taxon>
        <taxon>Sporolactobacillaceae</taxon>
        <taxon>Sporolactobacillus</taxon>
    </lineage>
</organism>
<reference evidence="2 3" key="1">
    <citation type="submission" date="2018-01" db="EMBL/GenBank/DDBJ databases">
        <title>Complete genome sequencing of Sporolactobacillus terrae DLG3.</title>
        <authorList>
            <person name="Nam Y.-D."/>
            <person name="Kang J."/>
            <person name="Chung W.-H."/>
        </authorList>
    </citation>
    <scope>NUCLEOTIDE SEQUENCE [LARGE SCALE GENOMIC DNA]</scope>
    <source>
        <strain evidence="2 3">DLG3</strain>
    </source>
</reference>
<evidence type="ECO:0000313" key="3">
    <source>
        <dbReference type="Proteomes" id="UP000285882"/>
    </source>
</evidence>